<protein>
    <submittedName>
        <fullName evidence="2">Uncharacterized protein</fullName>
    </submittedName>
</protein>
<dbReference type="EMBL" id="CP054038">
    <property type="protein sequence ID" value="QKJ18043.1"/>
    <property type="molecule type" value="Genomic_DNA"/>
</dbReference>
<accession>A0A7D4UA53</accession>
<evidence type="ECO:0000313" key="2">
    <source>
        <dbReference type="EMBL" id="QKJ18043.1"/>
    </source>
</evidence>
<dbReference type="AlphaFoldDB" id="A0A7D4UA53"/>
<sequence>MNKSPEPPASGDSQSGGDDLSLSEAIALGAKTDSHTLRSDQPDVVENAVDERDSADAPNSRRRLRRGLRWGWNEKKNRPSAEAWAALAIIVAVATAWASMAHDATIAASQDEASNAERAELVDQGDTLDAIRDAVTIPGTPTADPPAQPPDSSAPSGSYAGGWGPERDLFTSARPSIYVVLNSITDNPAHGDERNFVQVRQAEASNETYGEVLRGETGLEYVVYAWVANNVADNLASPVATVHGLRARFITNSGSNEHVIGVILSAKNATEVWDGATIFTRESTALEFVEGSGWFHTNPDGGFAVGDELASDQGALLGQFTADGELPVGHDETGAYLGHGYLTFRVKVVDEH</sequence>
<proteinExistence type="predicted"/>
<dbReference type="RefSeq" id="WP_172988423.1">
    <property type="nucleotide sequence ID" value="NZ_CP054038.1"/>
</dbReference>
<feature type="region of interest" description="Disordered" evidence="1">
    <location>
        <begin position="1"/>
        <end position="62"/>
    </location>
</feature>
<name>A0A7D4UA53_9MICO</name>
<feature type="compositionally biased region" description="Low complexity" evidence="1">
    <location>
        <begin position="10"/>
        <end position="23"/>
    </location>
</feature>
<evidence type="ECO:0000313" key="3">
    <source>
        <dbReference type="Proteomes" id="UP000502498"/>
    </source>
</evidence>
<feature type="region of interest" description="Disordered" evidence="1">
    <location>
        <begin position="136"/>
        <end position="165"/>
    </location>
</feature>
<evidence type="ECO:0000256" key="1">
    <source>
        <dbReference type="SAM" id="MobiDB-lite"/>
    </source>
</evidence>
<gene>
    <name evidence="2" type="ORF">HQM25_00500</name>
</gene>
<feature type="compositionally biased region" description="Basic and acidic residues" evidence="1">
    <location>
        <begin position="32"/>
        <end position="41"/>
    </location>
</feature>
<dbReference type="Proteomes" id="UP000502498">
    <property type="component" value="Chromosome"/>
</dbReference>
<organism evidence="2 3">
    <name type="scientific">Microbacterium hominis</name>
    <dbReference type="NCBI Taxonomy" id="162426"/>
    <lineage>
        <taxon>Bacteria</taxon>
        <taxon>Bacillati</taxon>
        <taxon>Actinomycetota</taxon>
        <taxon>Actinomycetes</taxon>
        <taxon>Micrococcales</taxon>
        <taxon>Microbacteriaceae</taxon>
        <taxon>Microbacterium</taxon>
    </lineage>
</organism>
<reference evidence="2 3" key="1">
    <citation type="submission" date="2020-05" db="EMBL/GenBank/DDBJ databases">
        <title>Strain PA2F3 complete genome.</title>
        <authorList>
            <person name="Kim Y.-S."/>
            <person name="Kim S.-J."/>
            <person name="Jung H.-k."/>
            <person name="Kim S.-E."/>
            <person name="Kim K.-H."/>
        </authorList>
    </citation>
    <scope>NUCLEOTIDE SEQUENCE [LARGE SCALE GENOMIC DNA]</scope>
    <source>
        <strain evidence="2 3">PA2F3</strain>
    </source>
</reference>